<dbReference type="EMBL" id="VBOS01000046">
    <property type="protein sequence ID" value="TMQ59506.1"/>
    <property type="molecule type" value="Genomic_DNA"/>
</dbReference>
<evidence type="ECO:0000256" key="2">
    <source>
        <dbReference type="ARBA" id="ARBA00022555"/>
    </source>
</evidence>
<proteinExistence type="inferred from homology"/>
<comment type="function">
    <text evidence="7">Catalyzes the release of premature peptidyl moieties from peptidyl-tRNA molecules trapped in stalled 50S ribosomal subunits, and thus maintains levels of free tRNAs and 50S ribosomes.</text>
</comment>
<dbReference type="CDD" id="cd00462">
    <property type="entry name" value="PTH"/>
    <property type="match status" value="1"/>
</dbReference>
<evidence type="ECO:0000256" key="3">
    <source>
        <dbReference type="ARBA" id="ARBA00022801"/>
    </source>
</evidence>
<dbReference type="HAMAP" id="MF_00083">
    <property type="entry name" value="Pept_tRNA_hydro_bact"/>
    <property type="match status" value="1"/>
</dbReference>
<dbReference type="GO" id="GO:0004045">
    <property type="term" value="F:peptidyl-tRNA hydrolase activity"/>
    <property type="evidence" value="ECO:0007669"/>
    <property type="project" value="UniProtKB-UniRule"/>
</dbReference>
<feature type="site" description="Stabilizes the basic form of H active site to accept a proton" evidence="7">
    <location>
        <position position="91"/>
    </location>
</feature>
<keyword evidence="3 7" id="KW-0378">Hydrolase</keyword>
<dbReference type="GO" id="GO:0072344">
    <property type="term" value="P:rescue of stalled ribosome"/>
    <property type="evidence" value="ECO:0007669"/>
    <property type="project" value="UniProtKB-UniRule"/>
</dbReference>
<reference evidence="10 11" key="1">
    <citation type="journal article" date="2019" name="Nat. Microbiol.">
        <title>Mediterranean grassland soil C-N compound turnover is dependent on rainfall and depth, and is mediated by genomically divergent microorganisms.</title>
        <authorList>
            <person name="Diamond S."/>
            <person name="Andeer P.F."/>
            <person name="Li Z."/>
            <person name="Crits-Christoph A."/>
            <person name="Burstein D."/>
            <person name="Anantharaman K."/>
            <person name="Lane K.R."/>
            <person name="Thomas B.C."/>
            <person name="Pan C."/>
            <person name="Northen T.R."/>
            <person name="Banfield J.F."/>
        </authorList>
    </citation>
    <scope>NUCLEOTIDE SEQUENCE [LARGE SCALE GENOMIC DNA]</scope>
    <source>
        <strain evidence="10">WS_2</strain>
    </source>
</reference>
<comment type="subunit">
    <text evidence="7">Monomer.</text>
</comment>
<evidence type="ECO:0000256" key="7">
    <source>
        <dbReference type="HAMAP-Rule" id="MF_00083"/>
    </source>
</evidence>
<feature type="binding site" evidence="7">
    <location>
        <position position="66"/>
    </location>
    <ligand>
        <name>tRNA</name>
        <dbReference type="ChEBI" id="CHEBI:17843"/>
    </ligand>
</feature>
<dbReference type="InterPro" id="IPR001328">
    <property type="entry name" value="Pept_tRNA_hydro"/>
</dbReference>
<keyword evidence="4 7" id="KW-0694">RNA-binding</keyword>
<evidence type="ECO:0000256" key="4">
    <source>
        <dbReference type="ARBA" id="ARBA00022884"/>
    </source>
</evidence>
<dbReference type="InterPro" id="IPR018171">
    <property type="entry name" value="Pept_tRNA_hydro_CS"/>
</dbReference>
<dbReference type="GO" id="GO:0005737">
    <property type="term" value="C:cytoplasm"/>
    <property type="evidence" value="ECO:0007669"/>
    <property type="project" value="UniProtKB-SubCell"/>
</dbReference>
<dbReference type="GO" id="GO:0000049">
    <property type="term" value="F:tRNA binding"/>
    <property type="evidence" value="ECO:0007669"/>
    <property type="project" value="UniProtKB-UniRule"/>
</dbReference>
<dbReference type="InterPro" id="IPR036416">
    <property type="entry name" value="Pept_tRNA_hydro_sf"/>
</dbReference>
<dbReference type="PROSITE" id="PS01195">
    <property type="entry name" value="PEPT_TRNA_HYDROL_1"/>
    <property type="match status" value="1"/>
</dbReference>
<comment type="function">
    <text evidence="7">Hydrolyzes ribosome-free peptidyl-tRNAs (with 1 or more amino acids incorporated), which drop off the ribosome during protein synthesis, or as a result of ribosome stalling.</text>
</comment>
<comment type="similarity">
    <text evidence="5 7 9">Belongs to the PTH family.</text>
</comment>
<keyword evidence="7" id="KW-0963">Cytoplasm</keyword>
<dbReference type="NCBIfam" id="TIGR00447">
    <property type="entry name" value="pth"/>
    <property type="match status" value="1"/>
</dbReference>
<dbReference type="AlphaFoldDB" id="A0A538T7A6"/>
<accession>A0A538T7A6</accession>
<name>A0A538T7A6_UNCEI</name>
<evidence type="ECO:0000256" key="1">
    <source>
        <dbReference type="ARBA" id="ARBA00013260"/>
    </source>
</evidence>
<comment type="caution">
    <text evidence="10">The sequence shown here is derived from an EMBL/GenBank/DDBJ whole genome shotgun (WGS) entry which is preliminary data.</text>
</comment>
<dbReference type="Proteomes" id="UP000317716">
    <property type="component" value="Unassembled WGS sequence"/>
</dbReference>
<evidence type="ECO:0000256" key="9">
    <source>
        <dbReference type="RuleBase" id="RU004320"/>
    </source>
</evidence>
<evidence type="ECO:0000313" key="10">
    <source>
        <dbReference type="EMBL" id="TMQ59506.1"/>
    </source>
</evidence>
<dbReference type="PANTHER" id="PTHR17224">
    <property type="entry name" value="PEPTIDYL-TRNA HYDROLASE"/>
    <property type="match status" value="1"/>
</dbReference>
<feature type="site" description="Discriminates between blocked and unblocked aminoacyl-tRNA" evidence="7">
    <location>
        <position position="9"/>
    </location>
</feature>
<gene>
    <name evidence="7" type="primary">pth</name>
    <name evidence="10" type="ORF">E6K72_01610</name>
</gene>
<feature type="active site" description="Proton acceptor" evidence="7">
    <location>
        <position position="19"/>
    </location>
</feature>
<dbReference type="PANTHER" id="PTHR17224:SF1">
    <property type="entry name" value="PEPTIDYL-TRNA HYDROLASE"/>
    <property type="match status" value="1"/>
</dbReference>
<feature type="binding site" evidence="7">
    <location>
        <position position="64"/>
    </location>
    <ligand>
        <name>tRNA</name>
        <dbReference type="ChEBI" id="CHEBI:17843"/>
    </ligand>
</feature>
<sequence>MALVLGLGNPGTRYERTRHNVGARVVEALAGRWRARPGESAAEYRAWEARVGDRAAVLLRTKMYMNESGAALAAWRARHPLEIAELMVVADDVYLPVGMVRVRPGGSSGGHRGLESVGAALDTWEFARLRIGVGQAPGEALREHVLDEFDEAEESEVAEAVLIAADAVECWIGEGLLAAMNRFNRRVGKEDSEP</sequence>
<comment type="subcellular location">
    <subcellularLocation>
        <location evidence="7">Cytoplasm</location>
    </subcellularLocation>
</comment>
<feature type="binding site" evidence="7">
    <location>
        <position position="14"/>
    </location>
    <ligand>
        <name>tRNA</name>
        <dbReference type="ChEBI" id="CHEBI:17843"/>
    </ligand>
</feature>
<dbReference type="GO" id="GO:0006515">
    <property type="term" value="P:protein quality control for misfolded or incompletely synthesized proteins"/>
    <property type="evidence" value="ECO:0007669"/>
    <property type="project" value="UniProtKB-UniRule"/>
</dbReference>
<evidence type="ECO:0000313" key="11">
    <source>
        <dbReference type="Proteomes" id="UP000317716"/>
    </source>
</evidence>
<protein>
    <recommendedName>
        <fullName evidence="6 7">Peptidyl-tRNA hydrolase</fullName>
        <shortName evidence="7">Pth</shortName>
        <ecNumber evidence="1 7">3.1.1.29</ecNumber>
    </recommendedName>
</protein>
<organism evidence="10 11">
    <name type="scientific">Eiseniibacteriota bacterium</name>
    <dbReference type="NCBI Taxonomy" id="2212470"/>
    <lineage>
        <taxon>Bacteria</taxon>
        <taxon>Candidatus Eiseniibacteriota</taxon>
    </lineage>
</organism>
<dbReference type="Pfam" id="PF01195">
    <property type="entry name" value="Pept_tRNA_hydro"/>
    <property type="match status" value="1"/>
</dbReference>
<dbReference type="SUPFAM" id="SSF53178">
    <property type="entry name" value="Peptidyl-tRNA hydrolase-like"/>
    <property type="match status" value="1"/>
</dbReference>
<comment type="caution">
    <text evidence="7">Lacks conserved residue(s) required for the propagation of feature annotation.</text>
</comment>
<dbReference type="Gene3D" id="3.40.50.1470">
    <property type="entry name" value="Peptidyl-tRNA hydrolase"/>
    <property type="match status" value="1"/>
</dbReference>
<comment type="catalytic activity">
    <reaction evidence="7 8">
        <text>an N-acyl-L-alpha-aminoacyl-tRNA + H2O = an N-acyl-L-amino acid + a tRNA + H(+)</text>
        <dbReference type="Rhea" id="RHEA:54448"/>
        <dbReference type="Rhea" id="RHEA-COMP:10123"/>
        <dbReference type="Rhea" id="RHEA-COMP:13883"/>
        <dbReference type="ChEBI" id="CHEBI:15377"/>
        <dbReference type="ChEBI" id="CHEBI:15378"/>
        <dbReference type="ChEBI" id="CHEBI:59874"/>
        <dbReference type="ChEBI" id="CHEBI:78442"/>
        <dbReference type="ChEBI" id="CHEBI:138191"/>
        <dbReference type="EC" id="3.1.1.29"/>
    </reaction>
</comment>
<evidence type="ECO:0000256" key="8">
    <source>
        <dbReference type="RuleBase" id="RU000673"/>
    </source>
</evidence>
<dbReference type="EC" id="3.1.1.29" evidence="1 7"/>
<keyword evidence="2 7" id="KW-0820">tRNA-binding</keyword>
<evidence type="ECO:0000256" key="6">
    <source>
        <dbReference type="ARBA" id="ARBA00050038"/>
    </source>
</evidence>
<evidence type="ECO:0000256" key="5">
    <source>
        <dbReference type="ARBA" id="ARBA00038063"/>
    </source>
</evidence>